<organism evidence="2 3">
    <name type="scientific">Budvicia aquatica</name>
    <dbReference type="NCBI Taxonomy" id="82979"/>
    <lineage>
        <taxon>Bacteria</taxon>
        <taxon>Pseudomonadati</taxon>
        <taxon>Pseudomonadota</taxon>
        <taxon>Gammaproteobacteria</taxon>
        <taxon>Enterobacterales</taxon>
        <taxon>Budviciaceae</taxon>
        <taxon>Budvicia</taxon>
    </lineage>
</organism>
<dbReference type="GO" id="GO:0016787">
    <property type="term" value="F:hydrolase activity"/>
    <property type="evidence" value="ECO:0007669"/>
    <property type="project" value="UniProtKB-KW"/>
</dbReference>
<protein>
    <submittedName>
        <fullName evidence="2">MBL fold metallo-hydrolase</fullName>
    </submittedName>
</protein>
<keyword evidence="2" id="KW-0378">Hydrolase</keyword>
<proteinExistence type="predicted"/>
<dbReference type="GO" id="GO:0016740">
    <property type="term" value="F:transferase activity"/>
    <property type="evidence" value="ECO:0007669"/>
    <property type="project" value="TreeGrafter"/>
</dbReference>
<accession>A0A2C6DA58</accession>
<dbReference type="OrthoDB" id="9803916at2"/>
<dbReference type="InterPro" id="IPR001279">
    <property type="entry name" value="Metallo-B-lactamas"/>
</dbReference>
<dbReference type="Gene3D" id="3.60.15.10">
    <property type="entry name" value="Ribonuclease Z/Hydroxyacylglutathione hydrolase-like"/>
    <property type="match status" value="1"/>
</dbReference>
<dbReference type="PANTHER" id="PTHR13754:SF18">
    <property type="entry name" value="7,8-DIHYDROPTERIN-6-METHYL-4-(BETA-D-RIBOFURANOSYL)-AMINOBENZENE-5'-PHOSPHATE SYNTHASE"/>
    <property type="match status" value="1"/>
</dbReference>
<reference evidence="3" key="1">
    <citation type="submission" date="2017-09" db="EMBL/GenBank/DDBJ databases">
        <title>FDA dAtabase for Regulatory Grade micrObial Sequences (FDA-ARGOS): Supporting development and validation of Infectious Disease Dx tests.</title>
        <authorList>
            <person name="Minogue T."/>
            <person name="Wolcott M."/>
            <person name="Wasieloski L."/>
            <person name="Aguilar W."/>
            <person name="Moore D."/>
            <person name="Tallon L."/>
            <person name="Sadzewicz L."/>
            <person name="Ott S."/>
            <person name="Zhao X."/>
            <person name="Nagaraj S."/>
            <person name="Vavikolanu K."/>
            <person name="Aluvathingal J."/>
            <person name="Nadendla S."/>
            <person name="Sichtig H."/>
        </authorList>
    </citation>
    <scope>NUCLEOTIDE SEQUENCE [LARGE SCALE GENOMIC DNA]</scope>
    <source>
        <strain evidence="3">FDAARGOS_387</strain>
    </source>
</reference>
<dbReference type="InterPro" id="IPR036866">
    <property type="entry name" value="RibonucZ/Hydroxyglut_hydro"/>
</dbReference>
<feature type="domain" description="Metallo-beta-lactamase" evidence="1">
    <location>
        <begin position="21"/>
        <end position="249"/>
    </location>
</feature>
<dbReference type="EMBL" id="PDDX01000001">
    <property type="protein sequence ID" value="PHI28076.1"/>
    <property type="molecule type" value="Genomic_DNA"/>
</dbReference>
<dbReference type="Pfam" id="PF00753">
    <property type="entry name" value="Lactamase_B"/>
    <property type="match status" value="1"/>
</dbReference>
<dbReference type="InterPro" id="IPR041712">
    <property type="entry name" value="DHPS-like_MBL-fold"/>
</dbReference>
<dbReference type="RefSeq" id="WP_029093278.1">
    <property type="nucleotide sequence ID" value="NZ_PDDX01000001.1"/>
</dbReference>
<evidence type="ECO:0000313" key="2">
    <source>
        <dbReference type="EMBL" id="PHI28076.1"/>
    </source>
</evidence>
<comment type="caution">
    <text evidence="2">The sequence shown here is derived from an EMBL/GenBank/DDBJ whole genome shotgun (WGS) entry which is preliminary data.</text>
</comment>
<evidence type="ECO:0000259" key="1">
    <source>
        <dbReference type="SMART" id="SM00849"/>
    </source>
</evidence>
<dbReference type="AlphaFoldDB" id="A0A2C6DA58"/>
<dbReference type="InterPro" id="IPR052926">
    <property type="entry name" value="Metallo-beta-lactamase_dom"/>
</dbReference>
<dbReference type="SUPFAM" id="SSF56281">
    <property type="entry name" value="Metallo-hydrolase/oxidoreductase"/>
    <property type="match status" value="1"/>
</dbReference>
<sequence length="277" mass="30455">MKLTVLLDNNTLIDRYLIGEPGVCYHIEIGGRNILFDTGYSDIFIKNAEFLGLDLKAVDTIVLSHGHNDHSWGLGYLMQHFDRISFNPAPKINLVAHPAAFSPKFDGNKSIGANFPADCYSLYLNKVETKQPYYIADNLIFLREIKRLNDFEGLRPAGETLDCCGERVGDWVPDDSAIVYTSAEGIVVITGCSHSGICNIVDYAISVTGDSRVLAVIGGFHLLNANENVLTKTADHLSQINPQHLYPCHCTDLNAKLALAKRVDIDEVGVGTVLEFA</sequence>
<evidence type="ECO:0000313" key="3">
    <source>
        <dbReference type="Proteomes" id="UP000224974"/>
    </source>
</evidence>
<dbReference type="PANTHER" id="PTHR13754">
    <property type="entry name" value="METALLO-BETA-LACTAMASE SUPERFAMILY PROTEIN"/>
    <property type="match status" value="1"/>
</dbReference>
<dbReference type="Proteomes" id="UP000224974">
    <property type="component" value="Unassembled WGS sequence"/>
</dbReference>
<name>A0A2C6DA58_9GAMM</name>
<dbReference type="SMART" id="SM00849">
    <property type="entry name" value="Lactamase_B"/>
    <property type="match status" value="1"/>
</dbReference>
<keyword evidence="3" id="KW-1185">Reference proteome</keyword>
<dbReference type="CDD" id="cd07713">
    <property type="entry name" value="DHPS-like_MBL-fold"/>
    <property type="match status" value="1"/>
</dbReference>
<gene>
    <name evidence="2" type="ORF">CRN84_01315</name>
</gene>
<dbReference type="STRING" id="1111728.GCA_000427805_02569"/>